<dbReference type="Proteomes" id="UP001500880">
    <property type="component" value="Unassembled WGS sequence"/>
</dbReference>
<sequence>MTAWAWEPQLDNRKAKATVKVMRYKTKTWSGMGLSTEWLWLISALT</sequence>
<evidence type="ECO:0000313" key="1">
    <source>
        <dbReference type="EMBL" id="GAA0483139.1"/>
    </source>
</evidence>
<proteinExistence type="predicted"/>
<comment type="caution">
    <text evidence="1">The sequence shown here is derived from an EMBL/GenBank/DDBJ whole genome shotgun (WGS) entry which is preliminary data.</text>
</comment>
<evidence type="ECO:0000313" key="2">
    <source>
        <dbReference type="Proteomes" id="UP001500880"/>
    </source>
</evidence>
<organism evidence="1 2">
    <name type="scientific">Salinibacillus aidingensis</name>
    <dbReference type="NCBI Taxonomy" id="237684"/>
    <lineage>
        <taxon>Bacteria</taxon>
        <taxon>Bacillati</taxon>
        <taxon>Bacillota</taxon>
        <taxon>Bacilli</taxon>
        <taxon>Bacillales</taxon>
        <taxon>Bacillaceae</taxon>
        <taxon>Salinibacillus</taxon>
    </lineage>
</organism>
<name>A0ABN1AT11_9BACI</name>
<gene>
    <name evidence="1" type="ORF">GCM10008986_05160</name>
</gene>
<reference evidence="1 2" key="1">
    <citation type="journal article" date="2019" name="Int. J. Syst. Evol. Microbiol.">
        <title>The Global Catalogue of Microorganisms (GCM) 10K type strain sequencing project: providing services to taxonomists for standard genome sequencing and annotation.</title>
        <authorList>
            <consortium name="The Broad Institute Genomics Platform"/>
            <consortium name="The Broad Institute Genome Sequencing Center for Infectious Disease"/>
            <person name="Wu L."/>
            <person name="Ma J."/>
        </authorList>
    </citation>
    <scope>NUCLEOTIDE SEQUENCE [LARGE SCALE GENOMIC DNA]</scope>
    <source>
        <strain evidence="1 2">JCM 12389</strain>
    </source>
</reference>
<dbReference type="EMBL" id="BAAADO010000001">
    <property type="protein sequence ID" value="GAA0483139.1"/>
    <property type="molecule type" value="Genomic_DNA"/>
</dbReference>
<keyword evidence="2" id="KW-1185">Reference proteome</keyword>
<protein>
    <submittedName>
        <fullName evidence="1">Uncharacterized protein</fullName>
    </submittedName>
</protein>
<accession>A0ABN1AT11</accession>